<protein>
    <submittedName>
        <fullName evidence="1">Outer membrane liproprotein</fullName>
    </submittedName>
</protein>
<accession>A0A1S6U9Y0</accession>
<name>A0A1S6U9Y0_9BACT</name>
<dbReference type="EMBL" id="CP017258">
    <property type="protein sequence ID" value="AQW88267.1"/>
    <property type="molecule type" value="Genomic_DNA"/>
</dbReference>
<evidence type="ECO:0000313" key="1">
    <source>
        <dbReference type="EMBL" id="AQW88267.1"/>
    </source>
</evidence>
<sequence length="240" mass="27753">MLKIKSVFLYFLMAMFFYGCASLNPFSTNEIEDKYFQIASKDETLFKDIMRIKVDCTKENSVGTRRVLINGAEYSSDIAIKYCLRKNLVDTNVGLKKVFLHRIVDGRKDASVFSYTKRKGKITALDSSPSLEALYYMFLKQELNSRGIMVVETQTSPYTYRLDFTFNKTDGFYDRTNQTLDGKLEAKLNISNINFNKDFNINTKQYVKNLKIRNSDEFDFFVGLLVKQAAIKTANIITKF</sequence>
<dbReference type="AlphaFoldDB" id="A0A1S6U9Y0"/>
<gene>
    <name evidence="1" type="primary">mapA</name>
    <name evidence="1" type="ORF">CPIN18021_1482</name>
</gene>
<proteinExistence type="predicted"/>
<dbReference type="Proteomes" id="UP000190868">
    <property type="component" value="Chromosome"/>
</dbReference>
<keyword evidence="2" id="KW-1185">Reference proteome</keyword>
<dbReference type="PROSITE" id="PS51257">
    <property type="entry name" value="PROKAR_LIPOPROTEIN"/>
    <property type="match status" value="1"/>
</dbReference>
<organism evidence="1 2">
    <name type="scientific">Campylobacter pinnipediorum subsp. caledonicus</name>
    <dbReference type="NCBI Taxonomy" id="1874362"/>
    <lineage>
        <taxon>Bacteria</taxon>
        <taxon>Pseudomonadati</taxon>
        <taxon>Campylobacterota</taxon>
        <taxon>Epsilonproteobacteria</taxon>
        <taxon>Campylobacterales</taxon>
        <taxon>Campylobacteraceae</taxon>
        <taxon>Campylobacter</taxon>
    </lineage>
</organism>
<evidence type="ECO:0000313" key="2">
    <source>
        <dbReference type="Proteomes" id="UP000190868"/>
    </source>
</evidence>
<dbReference type="RefSeq" id="WP_078424738.1">
    <property type="nucleotide sequence ID" value="NZ_CP017258.1"/>
</dbReference>
<reference evidence="2" key="1">
    <citation type="submission" date="2016-09" db="EMBL/GenBank/DDBJ databases">
        <title>Comparative genomics of the Campylobacter concisus group.</title>
        <authorList>
            <person name="Miller W.G."/>
            <person name="Yee E."/>
            <person name="Chapman M.H."/>
            <person name="Huynh S."/>
            <person name="Bono J.L."/>
            <person name="On S.L.W."/>
            <person name="StLeger J."/>
            <person name="Foster G."/>
            <person name="Parker C.T."/>
        </authorList>
    </citation>
    <scope>NUCLEOTIDE SEQUENCE [LARGE SCALE GENOMIC DNA]</scope>
    <source>
        <strain evidence="2">RM18021</strain>
    </source>
</reference>